<dbReference type="AlphaFoldDB" id="A0A0E3K1X3"/>
<reference evidence="2 3" key="1">
    <citation type="journal article" date="2015" name="J. Biotechnol.">
        <title>Complete genome sequence of a malodorant-producing acetogen, Clostridium scatologenes ATCC 25775(T).</title>
        <authorList>
            <person name="Zhu Z."/>
            <person name="Guo T."/>
            <person name="Zheng H."/>
            <person name="Song T."/>
            <person name="Ouyang P."/>
            <person name="Xie J."/>
        </authorList>
    </citation>
    <scope>NUCLEOTIDE SEQUENCE [LARGE SCALE GENOMIC DNA]</scope>
    <source>
        <strain evidence="2 3">ATCC 25775</strain>
    </source>
</reference>
<organism evidence="2 3">
    <name type="scientific">Clostridium scatologenes</name>
    <dbReference type="NCBI Taxonomy" id="1548"/>
    <lineage>
        <taxon>Bacteria</taxon>
        <taxon>Bacillati</taxon>
        <taxon>Bacillota</taxon>
        <taxon>Clostridia</taxon>
        <taxon>Eubacteriales</taxon>
        <taxon>Clostridiaceae</taxon>
        <taxon>Clostridium</taxon>
    </lineage>
</organism>
<dbReference type="NCBIfam" id="NF045666">
    <property type="entry name" value="DVU1553_fam_AMP"/>
    <property type="match status" value="1"/>
</dbReference>
<gene>
    <name evidence="2" type="ORF">CSCA_3237</name>
</gene>
<dbReference type="PANTHER" id="PTHR36932:SF1">
    <property type="entry name" value="CAPSULAR POLYSACCHARIDE BIOSYNTHESIS PROTEIN"/>
    <property type="match status" value="1"/>
</dbReference>
<dbReference type="EMBL" id="CP009933">
    <property type="protein sequence ID" value="AKA70362.1"/>
    <property type="molecule type" value="Genomic_DNA"/>
</dbReference>
<dbReference type="HOGENOM" id="CLU_035301_0_0_9"/>
<dbReference type="Pfam" id="PF00501">
    <property type="entry name" value="AMP-binding"/>
    <property type="match status" value="1"/>
</dbReference>
<feature type="domain" description="AMP-dependent synthetase/ligase" evidence="1">
    <location>
        <begin position="98"/>
        <end position="288"/>
    </location>
</feature>
<proteinExistence type="predicted"/>
<keyword evidence="3" id="KW-1185">Reference proteome</keyword>
<dbReference type="PANTHER" id="PTHR36932">
    <property type="entry name" value="CAPSULAR POLYSACCHARIDE BIOSYNTHESIS PROTEIN"/>
    <property type="match status" value="1"/>
</dbReference>
<dbReference type="Gene3D" id="3.40.50.12780">
    <property type="entry name" value="N-terminal domain of ligase-like"/>
    <property type="match status" value="1"/>
</dbReference>
<dbReference type="InterPro" id="IPR053158">
    <property type="entry name" value="CapK_Type1_Caps_Biosynth"/>
</dbReference>
<dbReference type="InterPro" id="IPR000873">
    <property type="entry name" value="AMP-dep_synth/lig_dom"/>
</dbReference>
<evidence type="ECO:0000259" key="1">
    <source>
        <dbReference type="Pfam" id="PF00501"/>
    </source>
</evidence>
<dbReference type="InterPro" id="IPR042099">
    <property type="entry name" value="ANL_N_sf"/>
</dbReference>
<evidence type="ECO:0000313" key="3">
    <source>
        <dbReference type="Proteomes" id="UP000033115"/>
    </source>
</evidence>
<accession>A0A0E3K1X3</accession>
<dbReference type="Proteomes" id="UP000033115">
    <property type="component" value="Chromosome"/>
</dbReference>
<sequence>MKLTPLETWIVSETGIKEKTRADLEEYQLSKIKKVIKYVKKYSEFYSEYLKDIDEADIKSFKDFQKISFTLPEYIREFSNKFLCVPQREISRIVTLKTSGTSGEEKRIYFTENDLKLTVEFFKYGMRSLVNENDRVIVFLPGNSYGSIGDLLKKALNEINIGCYVYGMLSDLKDAAEFIKNKKITCIVGIPTQVLHFSRMESETFKNNIRKILLSTDYVPETLITEITSKFQCKVFTHYGMTEMGYGGGVECEALNGYHMRENDLYFEIVDPYKGEVVKDGEYGEIVFTTLTREGMPLIRYRTGDLARFNIDSCACGTFLKTMSRSLGRIENRFEVGDSEFIYMRDLDELILSYEEVINYKVYVQEENLICVYIAVKKEEDFYKIKQILEDSIKELVSANKGNLDVSIRYLKETAQVKNSMVKRKICDCRRDG</sequence>
<dbReference type="KEGG" id="csq:CSCA_3237"/>
<dbReference type="RefSeq" id="WP_029162568.1">
    <property type="nucleotide sequence ID" value="NZ_CP009933.1"/>
</dbReference>
<dbReference type="STRING" id="1548.CSCA_3237"/>
<name>A0A0E3K1X3_CLOSL</name>
<protein>
    <recommendedName>
        <fullName evidence="1">AMP-dependent synthetase/ligase domain-containing protein</fullName>
    </recommendedName>
</protein>
<dbReference type="SUPFAM" id="SSF56801">
    <property type="entry name" value="Acetyl-CoA synthetase-like"/>
    <property type="match status" value="1"/>
</dbReference>
<evidence type="ECO:0000313" key="2">
    <source>
        <dbReference type="EMBL" id="AKA70362.1"/>
    </source>
</evidence>